<organism evidence="1 2">
    <name type="scientific">Coffea arabica</name>
    <name type="common">Arabian coffee</name>
    <dbReference type="NCBI Taxonomy" id="13443"/>
    <lineage>
        <taxon>Eukaryota</taxon>
        <taxon>Viridiplantae</taxon>
        <taxon>Streptophyta</taxon>
        <taxon>Embryophyta</taxon>
        <taxon>Tracheophyta</taxon>
        <taxon>Spermatophyta</taxon>
        <taxon>Magnoliopsida</taxon>
        <taxon>eudicotyledons</taxon>
        <taxon>Gunneridae</taxon>
        <taxon>Pentapetalae</taxon>
        <taxon>asterids</taxon>
        <taxon>lamiids</taxon>
        <taxon>Gentianales</taxon>
        <taxon>Rubiaceae</taxon>
        <taxon>Ixoroideae</taxon>
        <taxon>Gardenieae complex</taxon>
        <taxon>Bertiereae - Coffeeae clade</taxon>
        <taxon>Coffeeae</taxon>
        <taxon>Coffea</taxon>
    </lineage>
</organism>
<evidence type="ECO:0000313" key="1">
    <source>
        <dbReference type="Proteomes" id="UP001652660"/>
    </source>
</evidence>
<evidence type="ECO:0000313" key="3">
    <source>
        <dbReference type="RefSeq" id="XP_027099166.1"/>
    </source>
</evidence>
<dbReference type="OrthoDB" id="1304635at2759"/>
<dbReference type="GeneID" id="113704978"/>
<accession>A0A6P6TWC9</accession>
<evidence type="ECO:0000313" key="2">
    <source>
        <dbReference type="RefSeq" id="XP_027082643.1"/>
    </source>
</evidence>
<dbReference type="InterPro" id="IPR012340">
    <property type="entry name" value="NA-bd_OB-fold"/>
</dbReference>
<dbReference type="RefSeq" id="XP_027099166.1">
    <property type="nucleotide sequence ID" value="XM_027243365.1"/>
</dbReference>
<reference evidence="1" key="1">
    <citation type="journal article" date="2025" name="Foods">
        <title>Unveiling the Microbial Signatures of Arabica Coffee Cherries: Insights into Ripeness Specific Diversity, Functional Traits, and Implications for Quality and Safety.</title>
        <authorList>
            <consortium name="RefSeq"/>
            <person name="Tenea G.N."/>
            <person name="Cifuentes V."/>
            <person name="Reyes P."/>
            <person name="Cevallos-Vallejos M."/>
        </authorList>
    </citation>
    <scope>NUCLEOTIDE SEQUENCE [LARGE SCALE GENOMIC DNA]</scope>
</reference>
<proteinExistence type="predicted"/>
<keyword evidence="1" id="KW-1185">Reference proteome</keyword>
<protein>
    <submittedName>
        <fullName evidence="2 3">Replication protein A 70 kDa DNA-binding subunit B-like</fullName>
    </submittedName>
</protein>
<dbReference type="AlphaFoldDB" id="A0A6P6TWC9"/>
<gene>
    <name evidence="2" type="primary">LOC113704978</name>
    <name evidence="3" type="synonym">LOC113718463</name>
</gene>
<dbReference type="Proteomes" id="UP001652660">
    <property type="component" value="Chromosome 11e"/>
</dbReference>
<reference evidence="2 3" key="2">
    <citation type="submission" date="2025-04" db="UniProtKB">
        <authorList>
            <consortium name="RefSeq"/>
        </authorList>
    </citation>
    <scope>IDENTIFICATION</scope>
    <source>
        <tissue evidence="2 3">Leaves</tissue>
    </source>
</reference>
<dbReference type="RefSeq" id="XP_027082643.1">
    <property type="nucleotide sequence ID" value="XM_027226842.1"/>
</dbReference>
<dbReference type="SUPFAM" id="SSF50249">
    <property type="entry name" value="Nucleic acid-binding proteins"/>
    <property type="match status" value="1"/>
</dbReference>
<dbReference type="Gene3D" id="2.40.50.140">
    <property type="entry name" value="Nucleic acid-binding proteins"/>
    <property type="match status" value="2"/>
</dbReference>
<dbReference type="Proteomes" id="UP001652660">
    <property type="component" value="Chromosome 8e"/>
</dbReference>
<sequence>MESQCVSVLALNDRVRGWIAKLVVVEKSRFQRVRNCSRMFFRVVFADASGDTIQGVTYLSDLDAMDCALELHGTYYIQNATIQRLRSQRMQIGMVPYEIVISHNTVINRVSPEHVLSVENFYELTRFCDLDSLTANPDARITLLGVVVYAGPATFYAIGDRHVCLQEFIILNEERIPIVFSVWDDYFDSDGMHLVELVGEQPIVMICRPRISRLHGLSIGTQAITIIMYNPNLFVAHQLRHWYDTFVGDAGF</sequence>
<name>A0A6P6TWC9_COFAR</name>